<dbReference type="PANTHER" id="PTHR43682:SF1">
    <property type="entry name" value="LACTATE UTILIZATION PROTEIN C"/>
    <property type="match status" value="1"/>
</dbReference>
<evidence type="ECO:0000259" key="1">
    <source>
        <dbReference type="Pfam" id="PF02589"/>
    </source>
</evidence>
<dbReference type="InterPro" id="IPR003741">
    <property type="entry name" value="LUD_dom"/>
</dbReference>
<dbReference type="AlphaFoldDB" id="A0A1H6D4J9"/>
<protein>
    <submittedName>
        <fullName evidence="2">L-lactate dehydrogenase complex protein LldG</fullName>
    </submittedName>
</protein>
<reference evidence="3" key="1">
    <citation type="submission" date="2016-10" db="EMBL/GenBank/DDBJ databases">
        <authorList>
            <person name="Varghese N."/>
            <person name="Submissions S."/>
        </authorList>
    </citation>
    <scope>NUCLEOTIDE SEQUENCE [LARGE SCALE GENOMIC DNA]</scope>
    <source>
        <strain evidence="3">DSM 43163</strain>
    </source>
</reference>
<dbReference type="InterPro" id="IPR037171">
    <property type="entry name" value="NagB/RpiA_transferase-like"/>
</dbReference>
<dbReference type="Proteomes" id="UP000236723">
    <property type="component" value="Unassembled WGS sequence"/>
</dbReference>
<dbReference type="RefSeq" id="WP_103941002.1">
    <property type="nucleotide sequence ID" value="NZ_FNVO01000013.1"/>
</dbReference>
<gene>
    <name evidence="2" type="ORF">SAMN04489712_11354</name>
</gene>
<dbReference type="PANTHER" id="PTHR43682">
    <property type="entry name" value="LACTATE UTILIZATION PROTEIN C"/>
    <property type="match status" value="1"/>
</dbReference>
<dbReference type="OrthoDB" id="9794187at2"/>
<dbReference type="InterPro" id="IPR024185">
    <property type="entry name" value="FTHF_cligase-like_sf"/>
</dbReference>
<dbReference type="Gene3D" id="3.40.50.10420">
    <property type="entry name" value="NagB/RpiA/CoA transferase-like"/>
    <property type="match status" value="1"/>
</dbReference>
<dbReference type="SUPFAM" id="SSF100950">
    <property type="entry name" value="NagB/RpiA/CoA transferase-like"/>
    <property type="match status" value="1"/>
</dbReference>
<name>A0A1H6D4J9_9ACTN</name>
<organism evidence="2 3">
    <name type="scientific">Thermomonospora echinospora</name>
    <dbReference type="NCBI Taxonomy" id="1992"/>
    <lineage>
        <taxon>Bacteria</taxon>
        <taxon>Bacillati</taxon>
        <taxon>Actinomycetota</taxon>
        <taxon>Actinomycetes</taxon>
        <taxon>Streptosporangiales</taxon>
        <taxon>Thermomonosporaceae</taxon>
        <taxon>Thermomonospora</taxon>
    </lineage>
</organism>
<keyword evidence="3" id="KW-1185">Reference proteome</keyword>
<proteinExistence type="predicted"/>
<evidence type="ECO:0000313" key="3">
    <source>
        <dbReference type="Proteomes" id="UP000236723"/>
    </source>
</evidence>
<sequence length="208" mass="22061">MSSAREEILGRVGRILGPGRTPAATAYTAIERPYLRRHHEDGVLDLFAERTADYRATVHRVDPADLPGAVARALTGSRYAVPGGLPAEWLAEVDPARLAHDPGIGELDGLDGVVTGCAVAIAETGTIVLDHGPGQGRRALTLVPDYHLIVVTADQVAPDVPEALERLDPARPLTFISGPSATSDIELNRVEGVHGPRTLEVILTVRSP</sequence>
<accession>A0A1H6D4J9</accession>
<dbReference type="EMBL" id="FNVO01000013">
    <property type="protein sequence ID" value="SEG80279.1"/>
    <property type="molecule type" value="Genomic_DNA"/>
</dbReference>
<evidence type="ECO:0000313" key="2">
    <source>
        <dbReference type="EMBL" id="SEG80279.1"/>
    </source>
</evidence>
<dbReference type="Pfam" id="PF02589">
    <property type="entry name" value="LUD_dom"/>
    <property type="match status" value="1"/>
</dbReference>
<feature type="domain" description="LUD" evidence="1">
    <location>
        <begin position="111"/>
        <end position="203"/>
    </location>
</feature>